<protein>
    <submittedName>
        <fullName evidence="2">Uncharacterized protein</fullName>
    </submittedName>
</protein>
<sequence length="87" mass="10201">MTADKDTHLTQGLRHHIHQHHQPNSPFRFKSSQKTESLLNSENIHHNITYPDAISQMQHHAFWVIKGHSWGTDSRDKCPHIPSTRMF</sequence>
<evidence type="ECO:0000313" key="3">
    <source>
        <dbReference type="Proteomes" id="UP000007801"/>
    </source>
</evidence>
<reference evidence="2 3" key="1">
    <citation type="journal article" date="2007" name="Nature">
        <title>Evolution of genes and genomes on the Drosophila phylogeny.</title>
        <authorList>
            <consortium name="Drosophila 12 Genomes Consortium"/>
            <person name="Clark A.G."/>
            <person name="Eisen M.B."/>
            <person name="Smith D.R."/>
            <person name="Bergman C.M."/>
            <person name="Oliver B."/>
            <person name="Markow T.A."/>
            <person name="Kaufman T.C."/>
            <person name="Kellis M."/>
            <person name="Gelbart W."/>
            <person name="Iyer V.N."/>
            <person name="Pollard D.A."/>
            <person name="Sackton T.B."/>
            <person name="Larracuente A.M."/>
            <person name="Singh N.D."/>
            <person name="Abad J.P."/>
            <person name="Abt D.N."/>
            <person name="Adryan B."/>
            <person name="Aguade M."/>
            <person name="Akashi H."/>
            <person name="Anderson W.W."/>
            <person name="Aquadro C.F."/>
            <person name="Ardell D.H."/>
            <person name="Arguello R."/>
            <person name="Artieri C.G."/>
            <person name="Barbash D.A."/>
            <person name="Barker D."/>
            <person name="Barsanti P."/>
            <person name="Batterham P."/>
            <person name="Batzoglou S."/>
            <person name="Begun D."/>
            <person name="Bhutkar A."/>
            <person name="Blanco E."/>
            <person name="Bosak S.A."/>
            <person name="Bradley R.K."/>
            <person name="Brand A.D."/>
            <person name="Brent M.R."/>
            <person name="Brooks A.N."/>
            <person name="Brown R.H."/>
            <person name="Butlin R.K."/>
            <person name="Caggese C."/>
            <person name="Calvi B.R."/>
            <person name="Bernardo de Carvalho A."/>
            <person name="Caspi A."/>
            <person name="Castrezana S."/>
            <person name="Celniker S.E."/>
            <person name="Chang J.L."/>
            <person name="Chapple C."/>
            <person name="Chatterji S."/>
            <person name="Chinwalla A."/>
            <person name="Civetta A."/>
            <person name="Clifton S.W."/>
            <person name="Comeron J.M."/>
            <person name="Costello J.C."/>
            <person name="Coyne J.A."/>
            <person name="Daub J."/>
            <person name="David R.G."/>
            <person name="Delcher A.L."/>
            <person name="Delehaunty K."/>
            <person name="Do C.B."/>
            <person name="Ebling H."/>
            <person name="Edwards K."/>
            <person name="Eickbush T."/>
            <person name="Evans J.D."/>
            <person name="Filipski A."/>
            <person name="Findeiss S."/>
            <person name="Freyhult E."/>
            <person name="Fulton L."/>
            <person name="Fulton R."/>
            <person name="Garcia A.C."/>
            <person name="Gardiner A."/>
            <person name="Garfield D.A."/>
            <person name="Garvin B.E."/>
            <person name="Gibson G."/>
            <person name="Gilbert D."/>
            <person name="Gnerre S."/>
            <person name="Godfrey J."/>
            <person name="Good R."/>
            <person name="Gotea V."/>
            <person name="Gravely B."/>
            <person name="Greenberg A.J."/>
            <person name="Griffiths-Jones S."/>
            <person name="Gross S."/>
            <person name="Guigo R."/>
            <person name="Gustafson E.A."/>
            <person name="Haerty W."/>
            <person name="Hahn M.W."/>
            <person name="Halligan D.L."/>
            <person name="Halpern A.L."/>
            <person name="Halter G.M."/>
            <person name="Han M.V."/>
            <person name="Heger A."/>
            <person name="Hillier L."/>
            <person name="Hinrichs A.S."/>
            <person name="Holmes I."/>
            <person name="Hoskins R.A."/>
            <person name="Hubisz M.J."/>
            <person name="Hultmark D."/>
            <person name="Huntley M.A."/>
            <person name="Jaffe D.B."/>
            <person name="Jagadeeshan S."/>
            <person name="Jeck W.R."/>
            <person name="Johnson J."/>
            <person name="Jones C.D."/>
            <person name="Jordan W.C."/>
            <person name="Karpen G.H."/>
            <person name="Kataoka E."/>
            <person name="Keightley P.D."/>
            <person name="Kheradpour P."/>
            <person name="Kirkness E.F."/>
            <person name="Koerich L.B."/>
            <person name="Kristiansen K."/>
            <person name="Kudrna D."/>
            <person name="Kulathinal R.J."/>
            <person name="Kumar S."/>
            <person name="Kwok R."/>
            <person name="Lander E."/>
            <person name="Langley C.H."/>
            <person name="Lapoint R."/>
            <person name="Lazzaro B.P."/>
            <person name="Lee S.J."/>
            <person name="Levesque L."/>
            <person name="Li R."/>
            <person name="Lin C.F."/>
            <person name="Lin M.F."/>
            <person name="Lindblad-Toh K."/>
            <person name="Llopart A."/>
            <person name="Long M."/>
            <person name="Low L."/>
            <person name="Lozovsky E."/>
            <person name="Lu J."/>
            <person name="Luo M."/>
            <person name="Machado C.A."/>
            <person name="Makalowski W."/>
            <person name="Marzo M."/>
            <person name="Matsuda M."/>
            <person name="Matzkin L."/>
            <person name="McAllister B."/>
            <person name="McBride C.S."/>
            <person name="McKernan B."/>
            <person name="McKernan K."/>
            <person name="Mendez-Lago M."/>
            <person name="Minx P."/>
            <person name="Mollenhauer M.U."/>
            <person name="Montooth K."/>
            <person name="Mount S.M."/>
            <person name="Mu X."/>
            <person name="Myers E."/>
            <person name="Negre B."/>
            <person name="Newfeld S."/>
            <person name="Nielsen R."/>
            <person name="Noor M.A."/>
            <person name="O'Grady P."/>
            <person name="Pachter L."/>
            <person name="Papaceit M."/>
            <person name="Parisi M.J."/>
            <person name="Parisi M."/>
            <person name="Parts L."/>
            <person name="Pedersen J.S."/>
            <person name="Pesole G."/>
            <person name="Phillippy A.M."/>
            <person name="Ponting C.P."/>
            <person name="Pop M."/>
            <person name="Porcelli D."/>
            <person name="Powell J.R."/>
            <person name="Prohaska S."/>
            <person name="Pruitt K."/>
            <person name="Puig M."/>
            <person name="Quesneville H."/>
            <person name="Ram K.R."/>
            <person name="Rand D."/>
            <person name="Rasmussen M.D."/>
            <person name="Reed L.K."/>
            <person name="Reenan R."/>
            <person name="Reily A."/>
            <person name="Remington K.A."/>
            <person name="Rieger T.T."/>
            <person name="Ritchie M.G."/>
            <person name="Robin C."/>
            <person name="Rogers Y.H."/>
            <person name="Rohde C."/>
            <person name="Rozas J."/>
            <person name="Rubenfield M.J."/>
            <person name="Ruiz A."/>
            <person name="Russo S."/>
            <person name="Salzberg S.L."/>
            <person name="Sanchez-Gracia A."/>
            <person name="Saranga D.J."/>
            <person name="Sato H."/>
            <person name="Schaeffer S.W."/>
            <person name="Schatz M.C."/>
            <person name="Schlenke T."/>
            <person name="Schwartz R."/>
            <person name="Segarra C."/>
            <person name="Singh R.S."/>
            <person name="Sirot L."/>
            <person name="Sirota M."/>
            <person name="Sisneros N.B."/>
            <person name="Smith C.D."/>
            <person name="Smith T.F."/>
            <person name="Spieth J."/>
            <person name="Stage D.E."/>
            <person name="Stark A."/>
            <person name="Stephan W."/>
            <person name="Strausberg R.L."/>
            <person name="Strempel S."/>
            <person name="Sturgill D."/>
            <person name="Sutton G."/>
            <person name="Sutton G.G."/>
            <person name="Tao W."/>
            <person name="Teichmann S."/>
            <person name="Tobari Y.N."/>
            <person name="Tomimura Y."/>
            <person name="Tsolas J.M."/>
            <person name="Valente V.L."/>
            <person name="Venter E."/>
            <person name="Venter J.C."/>
            <person name="Vicario S."/>
            <person name="Vieira F.G."/>
            <person name="Vilella A.J."/>
            <person name="Villasante A."/>
            <person name="Walenz B."/>
            <person name="Wang J."/>
            <person name="Wasserman M."/>
            <person name="Watts T."/>
            <person name="Wilson D."/>
            <person name="Wilson R.K."/>
            <person name="Wing R.A."/>
            <person name="Wolfner M.F."/>
            <person name="Wong A."/>
            <person name="Wong G.K."/>
            <person name="Wu C.I."/>
            <person name="Wu G."/>
            <person name="Yamamoto D."/>
            <person name="Yang H.P."/>
            <person name="Yang S.P."/>
            <person name="Yorke J.A."/>
            <person name="Yoshida K."/>
            <person name="Zdobnov E."/>
            <person name="Zhang P."/>
            <person name="Zhang Y."/>
            <person name="Zimin A.V."/>
            <person name="Baldwin J."/>
            <person name="Abdouelleil A."/>
            <person name="Abdulkadir J."/>
            <person name="Abebe A."/>
            <person name="Abera B."/>
            <person name="Abreu J."/>
            <person name="Acer S.C."/>
            <person name="Aftuck L."/>
            <person name="Alexander A."/>
            <person name="An P."/>
            <person name="Anderson E."/>
            <person name="Anderson S."/>
            <person name="Arachi H."/>
            <person name="Azer M."/>
            <person name="Bachantsang P."/>
            <person name="Barry A."/>
            <person name="Bayul T."/>
            <person name="Berlin A."/>
            <person name="Bessette D."/>
            <person name="Bloom T."/>
            <person name="Blye J."/>
            <person name="Boguslavskiy L."/>
            <person name="Bonnet C."/>
            <person name="Boukhgalter B."/>
            <person name="Bourzgui I."/>
            <person name="Brown A."/>
            <person name="Cahill P."/>
            <person name="Channer S."/>
            <person name="Cheshatsang Y."/>
            <person name="Chuda L."/>
            <person name="Citroen M."/>
            <person name="Collymore A."/>
            <person name="Cooke P."/>
            <person name="Costello M."/>
            <person name="D'Aco K."/>
            <person name="Daza R."/>
            <person name="De Haan G."/>
            <person name="DeGray S."/>
            <person name="DeMaso C."/>
            <person name="Dhargay N."/>
            <person name="Dooley K."/>
            <person name="Dooley E."/>
            <person name="Doricent M."/>
            <person name="Dorje P."/>
            <person name="Dorjee K."/>
            <person name="Dupes A."/>
            <person name="Elong R."/>
            <person name="Falk J."/>
            <person name="Farina A."/>
            <person name="Faro S."/>
            <person name="Ferguson D."/>
            <person name="Fisher S."/>
            <person name="Foley C.D."/>
            <person name="Franke A."/>
            <person name="Friedrich D."/>
            <person name="Gadbois L."/>
            <person name="Gearin G."/>
            <person name="Gearin C.R."/>
            <person name="Giannoukos G."/>
            <person name="Goode T."/>
            <person name="Graham J."/>
            <person name="Grandbois E."/>
            <person name="Grewal S."/>
            <person name="Gyaltsen K."/>
            <person name="Hafez N."/>
            <person name="Hagos B."/>
            <person name="Hall J."/>
            <person name="Henson C."/>
            <person name="Hollinger A."/>
            <person name="Honan T."/>
            <person name="Huard M.D."/>
            <person name="Hughes L."/>
            <person name="Hurhula B."/>
            <person name="Husby M.E."/>
            <person name="Kamat A."/>
            <person name="Kanga B."/>
            <person name="Kashin S."/>
            <person name="Khazanovich D."/>
            <person name="Kisner P."/>
            <person name="Lance K."/>
            <person name="Lara M."/>
            <person name="Lee W."/>
            <person name="Lennon N."/>
            <person name="Letendre F."/>
            <person name="LeVine R."/>
            <person name="Lipovsky A."/>
            <person name="Liu X."/>
            <person name="Liu J."/>
            <person name="Liu S."/>
            <person name="Lokyitsang T."/>
            <person name="Lokyitsang Y."/>
            <person name="Lubonja R."/>
            <person name="Lui A."/>
            <person name="MacDonald P."/>
            <person name="Magnisalis V."/>
            <person name="Maru K."/>
            <person name="Matthews C."/>
            <person name="McCusker W."/>
            <person name="McDonough S."/>
            <person name="Mehta T."/>
            <person name="Meldrim J."/>
            <person name="Meneus L."/>
            <person name="Mihai O."/>
            <person name="Mihalev A."/>
            <person name="Mihova T."/>
            <person name="Mittelman R."/>
            <person name="Mlenga V."/>
            <person name="Montmayeur A."/>
            <person name="Mulrain L."/>
            <person name="Navidi A."/>
            <person name="Naylor J."/>
            <person name="Negash T."/>
            <person name="Nguyen T."/>
            <person name="Nguyen N."/>
            <person name="Nicol R."/>
            <person name="Norbu C."/>
            <person name="Norbu N."/>
            <person name="Novod N."/>
            <person name="O'Neill B."/>
            <person name="Osman S."/>
            <person name="Markiewicz E."/>
            <person name="Oyono O.L."/>
            <person name="Patti C."/>
            <person name="Phunkhang P."/>
            <person name="Pierre F."/>
            <person name="Priest M."/>
            <person name="Raghuraman S."/>
            <person name="Rege F."/>
            <person name="Reyes R."/>
            <person name="Rise C."/>
            <person name="Rogov P."/>
            <person name="Ross K."/>
            <person name="Ryan E."/>
            <person name="Settipalli S."/>
            <person name="Shea T."/>
            <person name="Sherpa N."/>
            <person name="Shi L."/>
            <person name="Shih D."/>
            <person name="Sparrow T."/>
            <person name="Spaulding J."/>
            <person name="Stalker J."/>
            <person name="Stange-Thomann N."/>
            <person name="Stavropoulos S."/>
            <person name="Stone C."/>
            <person name="Strader C."/>
            <person name="Tesfaye S."/>
            <person name="Thomson T."/>
            <person name="Thoulutsang Y."/>
            <person name="Thoulutsang D."/>
            <person name="Topham K."/>
            <person name="Topping I."/>
            <person name="Tsamla T."/>
            <person name="Vassiliev H."/>
            <person name="Vo A."/>
            <person name="Wangchuk T."/>
            <person name="Wangdi T."/>
            <person name="Weiand M."/>
            <person name="Wilkinson J."/>
            <person name="Wilson A."/>
            <person name="Yadav S."/>
            <person name="Young G."/>
            <person name="Yu Q."/>
            <person name="Zembek L."/>
            <person name="Zhong D."/>
            <person name="Zimmer A."/>
            <person name="Zwirko Z."/>
            <person name="Jaffe D.B."/>
            <person name="Alvarez P."/>
            <person name="Brockman W."/>
            <person name="Butler J."/>
            <person name="Chin C."/>
            <person name="Gnerre S."/>
            <person name="Grabherr M."/>
            <person name="Kleber M."/>
            <person name="Mauceli E."/>
            <person name="MacCallum I."/>
        </authorList>
    </citation>
    <scope>NUCLEOTIDE SEQUENCE [LARGE SCALE GENOMIC DNA]</scope>
    <source>
        <strain evidence="3">Tucson 14024-0371.13</strain>
    </source>
</reference>
<accession>A0A0P8XYH1</accession>
<dbReference type="OrthoDB" id="8916892at2759"/>
<gene>
    <name evidence="2" type="primary">Dana\GF26989</name>
    <name evidence="2" type="ORF">GF26989</name>
</gene>
<keyword evidence="3" id="KW-1185">Reference proteome</keyword>
<evidence type="ECO:0000256" key="1">
    <source>
        <dbReference type="SAM" id="MobiDB-lite"/>
    </source>
</evidence>
<evidence type="ECO:0000313" key="2">
    <source>
        <dbReference type="EMBL" id="KPU74551.1"/>
    </source>
</evidence>
<dbReference type="AlphaFoldDB" id="A0A0P8XYH1"/>
<dbReference type="EMBL" id="CH902639">
    <property type="protein sequence ID" value="KPU74551.1"/>
    <property type="molecule type" value="Genomic_DNA"/>
</dbReference>
<organism evidence="2 3">
    <name type="scientific">Drosophila ananassae</name>
    <name type="common">Fruit fly</name>
    <dbReference type="NCBI Taxonomy" id="7217"/>
    <lineage>
        <taxon>Eukaryota</taxon>
        <taxon>Metazoa</taxon>
        <taxon>Ecdysozoa</taxon>
        <taxon>Arthropoda</taxon>
        <taxon>Hexapoda</taxon>
        <taxon>Insecta</taxon>
        <taxon>Pterygota</taxon>
        <taxon>Neoptera</taxon>
        <taxon>Endopterygota</taxon>
        <taxon>Diptera</taxon>
        <taxon>Brachycera</taxon>
        <taxon>Muscomorpha</taxon>
        <taxon>Ephydroidea</taxon>
        <taxon>Drosophilidae</taxon>
        <taxon>Drosophila</taxon>
        <taxon>Sophophora</taxon>
    </lineage>
</organism>
<name>A0A0P8XYH1_DROAN</name>
<feature type="region of interest" description="Disordered" evidence="1">
    <location>
        <begin position="1"/>
        <end position="29"/>
    </location>
</feature>
<dbReference type="Proteomes" id="UP000007801">
    <property type="component" value="Unassembled WGS sequence"/>
</dbReference>
<dbReference type="InParanoid" id="A0A0P8XYH1"/>
<proteinExistence type="predicted"/>